<evidence type="ECO:0000313" key="3">
    <source>
        <dbReference type="Proteomes" id="UP000293398"/>
    </source>
</evidence>
<dbReference type="RefSeq" id="WP_130305272.1">
    <property type="nucleotide sequence ID" value="NZ_SHKO01000006.1"/>
</dbReference>
<gene>
    <name evidence="2" type="ORF">EV681_4516</name>
</gene>
<organism evidence="2 3">
    <name type="scientific">Advenella incenata</name>
    <dbReference type="NCBI Taxonomy" id="267800"/>
    <lineage>
        <taxon>Bacteria</taxon>
        <taxon>Pseudomonadati</taxon>
        <taxon>Pseudomonadota</taxon>
        <taxon>Betaproteobacteria</taxon>
        <taxon>Burkholderiales</taxon>
        <taxon>Alcaligenaceae</taxon>
    </lineage>
</organism>
<keyword evidence="3" id="KW-1185">Reference proteome</keyword>
<dbReference type="SUPFAM" id="SSF47413">
    <property type="entry name" value="lambda repressor-like DNA-binding domains"/>
    <property type="match status" value="1"/>
</dbReference>
<dbReference type="InterPro" id="IPR010982">
    <property type="entry name" value="Lambda_DNA-bd_dom_sf"/>
</dbReference>
<sequence>MQNLSERLRYAMQHADISQSDLARKTGAKRSSVSNWASGKTKNLKGKNLVLAAELLCVKSEWLATGQGPMKDSWPFVDFSIAELKQLPETAIEEISEYIVMKIEKQKKLAVLS</sequence>
<proteinExistence type="predicted"/>
<evidence type="ECO:0000259" key="1">
    <source>
        <dbReference type="PROSITE" id="PS50943"/>
    </source>
</evidence>
<reference evidence="2 3" key="1">
    <citation type="submission" date="2019-02" db="EMBL/GenBank/DDBJ databases">
        <title>Genomic Encyclopedia of Type Strains, Phase IV (KMG-IV): sequencing the most valuable type-strain genomes for metagenomic binning, comparative biology and taxonomic classification.</title>
        <authorList>
            <person name="Goeker M."/>
        </authorList>
    </citation>
    <scope>NUCLEOTIDE SEQUENCE [LARGE SCALE GENOMIC DNA]</scope>
    <source>
        <strain evidence="2 3">DSM 23814</strain>
    </source>
</reference>
<dbReference type="Gene3D" id="1.10.260.40">
    <property type="entry name" value="lambda repressor-like DNA-binding domains"/>
    <property type="match status" value="1"/>
</dbReference>
<dbReference type="Proteomes" id="UP000293398">
    <property type="component" value="Unassembled WGS sequence"/>
</dbReference>
<dbReference type="CDD" id="cd00093">
    <property type="entry name" value="HTH_XRE"/>
    <property type="match status" value="1"/>
</dbReference>
<dbReference type="SMART" id="SM00530">
    <property type="entry name" value="HTH_XRE"/>
    <property type="match status" value="1"/>
</dbReference>
<comment type="caution">
    <text evidence="2">The sequence shown here is derived from an EMBL/GenBank/DDBJ whole genome shotgun (WGS) entry which is preliminary data.</text>
</comment>
<dbReference type="GO" id="GO:0003677">
    <property type="term" value="F:DNA binding"/>
    <property type="evidence" value="ECO:0007669"/>
    <property type="project" value="InterPro"/>
</dbReference>
<dbReference type="OrthoDB" id="9788236at2"/>
<feature type="domain" description="HTH cro/C1-type" evidence="1">
    <location>
        <begin position="8"/>
        <end position="63"/>
    </location>
</feature>
<dbReference type="Pfam" id="PF01381">
    <property type="entry name" value="HTH_3"/>
    <property type="match status" value="1"/>
</dbReference>
<dbReference type="AlphaFoldDB" id="A0A4Q7V781"/>
<protein>
    <submittedName>
        <fullName evidence="2">Transcriptional regulator with XRE-family HTH domain</fullName>
    </submittedName>
</protein>
<dbReference type="InterPro" id="IPR001387">
    <property type="entry name" value="Cro/C1-type_HTH"/>
</dbReference>
<name>A0A4Q7V781_9BURK</name>
<dbReference type="PROSITE" id="PS50943">
    <property type="entry name" value="HTH_CROC1"/>
    <property type="match status" value="1"/>
</dbReference>
<accession>A0A4Q7V781</accession>
<dbReference type="EMBL" id="SHKO01000006">
    <property type="protein sequence ID" value="RZT91163.1"/>
    <property type="molecule type" value="Genomic_DNA"/>
</dbReference>
<evidence type="ECO:0000313" key="2">
    <source>
        <dbReference type="EMBL" id="RZT91163.1"/>
    </source>
</evidence>